<dbReference type="InterPro" id="IPR022536">
    <property type="entry name" value="EspC"/>
</dbReference>
<dbReference type="RefSeq" id="WP_256790812.1">
    <property type="nucleotide sequence ID" value="NZ_JANIID010000014.1"/>
</dbReference>
<proteinExistence type="predicted"/>
<comment type="caution">
    <text evidence="1">The sequence shown here is derived from an EMBL/GenBank/DDBJ whole genome shotgun (WGS) entry which is preliminary data.</text>
</comment>
<keyword evidence="2" id="KW-1185">Reference proteome</keyword>
<dbReference type="GO" id="GO:0009306">
    <property type="term" value="P:protein secretion"/>
    <property type="evidence" value="ECO:0007669"/>
    <property type="project" value="InterPro"/>
</dbReference>
<organism evidence="1 2">
    <name type="scientific">Streptomyces telluris</name>
    <dbReference type="NCBI Taxonomy" id="2720021"/>
    <lineage>
        <taxon>Bacteria</taxon>
        <taxon>Bacillati</taxon>
        <taxon>Actinomycetota</taxon>
        <taxon>Actinomycetes</taxon>
        <taxon>Kitasatosporales</taxon>
        <taxon>Streptomycetaceae</taxon>
        <taxon>Streptomyces</taxon>
    </lineage>
</organism>
<reference evidence="1" key="1">
    <citation type="submission" date="2022-06" db="EMBL/GenBank/DDBJ databases">
        <title>WGS of actinobacteria.</title>
        <authorList>
            <person name="Thawai C."/>
        </authorList>
    </citation>
    <scope>NUCLEOTIDE SEQUENCE</scope>
    <source>
        <strain evidence="1">AA8</strain>
    </source>
</reference>
<dbReference type="Proteomes" id="UP001142374">
    <property type="component" value="Unassembled WGS sequence"/>
</dbReference>
<evidence type="ECO:0000313" key="1">
    <source>
        <dbReference type="EMBL" id="MCQ8771534.1"/>
    </source>
</evidence>
<evidence type="ECO:0000313" key="2">
    <source>
        <dbReference type="Proteomes" id="UP001142374"/>
    </source>
</evidence>
<protein>
    <submittedName>
        <fullName evidence="1">Type VII secretion target</fullName>
    </submittedName>
</protein>
<dbReference type="AlphaFoldDB" id="A0A9X2LIH8"/>
<dbReference type="InterPro" id="IPR036689">
    <property type="entry name" value="ESAT-6-like_sf"/>
</dbReference>
<dbReference type="Pfam" id="PF10824">
    <property type="entry name" value="T7SS_ESX_EspC"/>
    <property type="match status" value="1"/>
</dbReference>
<accession>A0A9X2LIH8</accession>
<sequence length="106" mass="11403">MVLRVDPGQVEAFARQVGRGAEDMRAVLEYVRRHTALSPGAGGLFEEAYHAHDSLRSDVLSAVRRVAGLLQSSSEELATAAAYYRRTDRGAAAAFDAAVRGRGGER</sequence>
<name>A0A9X2LIH8_9ACTN</name>
<dbReference type="Gene3D" id="1.10.287.1060">
    <property type="entry name" value="ESAT-6-like"/>
    <property type="match status" value="1"/>
</dbReference>
<dbReference type="EMBL" id="JANIID010000014">
    <property type="protein sequence ID" value="MCQ8771534.1"/>
    <property type="molecule type" value="Genomic_DNA"/>
</dbReference>
<gene>
    <name evidence="1" type="ORF">NQU55_17430</name>
</gene>
<dbReference type="SUPFAM" id="SSF140453">
    <property type="entry name" value="EsxAB dimer-like"/>
    <property type="match status" value="1"/>
</dbReference>